<protein>
    <submittedName>
        <fullName evidence="1">Uncharacterized protein</fullName>
    </submittedName>
</protein>
<evidence type="ECO:0000313" key="2">
    <source>
        <dbReference type="Proteomes" id="UP001273935"/>
    </source>
</evidence>
<name>A0ABU3XUZ8_9GAMM</name>
<gene>
    <name evidence="1" type="ORF">R0G64_20065</name>
</gene>
<comment type="caution">
    <text evidence="1">The sequence shown here is derived from an EMBL/GenBank/DDBJ whole genome shotgun (WGS) entry which is preliminary data.</text>
</comment>
<organism evidence="1 2">
    <name type="scientific">Metapseudomonas otitidis</name>
    <dbReference type="NCBI Taxonomy" id="319939"/>
    <lineage>
        <taxon>Bacteria</taxon>
        <taxon>Pseudomonadati</taxon>
        <taxon>Pseudomonadota</taxon>
        <taxon>Gammaproteobacteria</taxon>
        <taxon>Pseudomonadales</taxon>
        <taxon>Pseudomonadaceae</taxon>
        <taxon>Metapseudomonas</taxon>
    </lineage>
</organism>
<keyword evidence="2" id="KW-1185">Reference proteome</keyword>
<reference evidence="1 2" key="1">
    <citation type="submission" date="2023-10" db="EMBL/GenBank/DDBJ databases">
        <title>Pseudomonas otitidis isolated from a paediatric patient with cystic fibrosis in Chile.</title>
        <authorList>
            <person name="Amsteins-Romero L."/>
            <person name="Opazo-Capurro A."/>
            <person name="Matus-Kohler M."/>
            <person name="Gonzalez-Rocha G."/>
        </authorList>
    </citation>
    <scope>NUCLEOTIDE SEQUENCE [LARGE SCALE GENOMIC DNA]</scope>
    <source>
        <strain evidence="1 2">P-714</strain>
    </source>
</reference>
<accession>A0ABU3XUZ8</accession>
<dbReference type="Proteomes" id="UP001273935">
    <property type="component" value="Unassembled WGS sequence"/>
</dbReference>
<proteinExistence type="predicted"/>
<sequence length="188" mass="22079">MDIQSEPLHFGEAKYILKIQKSLEDNFTDLISTRRYRLMNDMKNIWNQSIYRTPMLDGVMLAEFAENFRFSMREKYVHLDWVEGPILSELMTDTNHPHFKTTKFLELLRKPVAVEWMDIYFSSVPMTISHKSQYEEILPQADLLIRAVDGGCIYTYMPCMSETTRIRVSNFRAVEITEAPLHNLSFPG</sequence>
<evidence type="ECO:0000313" key="1">
    <source>
        <dbReference type="EMBL" id="MDV3441718.1"/>
    </source>
</evidence>
<dbReference type="RefSeq" id="WP_309040176.1">
    <property type="nucleotide sequence ID" value="NZ_CP133395.1"/>
</dbReference>
<dbReference type="EMBL" id="JAWJUL010000085">
    <property type="protein sequence ID" value="MDV3441718.1"/>
    <property type="molecule type" value="Genomic_DNA"/>
</dbReference>